<protein>
    <recommendedName>
        <fullName evidence="3">Anhydro-N-acetylmuramic acid kinase</fullName>
    </recommendedName>
</protein>
<keyword evidence="2" id="KW-1185">Reference proteome</keyword>
<dbReference type="SUPFAM" id="SSF53067">
    <property type="entry name" value="Actin-like ATPase domain"/>
    <property type="match status" value="1"/>
</dbReference>
<name>A0A8H4RGV4_9HELO</name>
<comment type="caution">
    <text evidence="1">The sequence shown here is derived from an EMBL/GenBank/DDBJ whole genome shotgun (WGS) entry which is preliminary data.</text>
</comment>
<dbReference type="PANTHER" id="PTHR30605">
    <property type="entry name" value="ANHYDRO-N-ACETYLMURAMIC ACID KINASE"/>
    <property type="match status" value="1"/>
</dbReference>
<sequence length="348" mass="37662">MTRVNYAAGALFAEAANALLLKAGLKAEDIDVIGYDGQTVYQEPPDRPKNAEYAASGSESLVEKWTKGGWPCGFFIAESGVVAALTQITTVTQFRPVDHALGGSGAPLMQYLDFVPFRGDGGPTVTLNIGGIANLQLVDRDRSKMMAFDTGPGNVMIDHVMRARTGKSYDKDGELAAKGKAIEALLEQMQKHEFFERKPPRSAWRLDFGASYADRILEQYKDAETEDLLATLTLFTASSIERSLVDFILPRTTITKVVASGGCVRNATLMNNLRQKLEKLGLDLRVSDEFGLPAVYKEAIKFATMAFAAKRGLANNIPAASGAESFAVLGKLSMAPRLAKNGEAELKN</sequence>
<dbReference type="GO" id="GO:0006040">
    <property type="term" value="P:amino sugar metabolic process"/>
    <property type="evidence" value="ECO:0007669"/>
    <property type="project" value="InterPro"/>
</dbReference>
<dbReference type="InterPro" id="IPR005338">
    <property type="entry name" value="Anhydro_N_Ac-Mur_kinase"/>
</dbReference>
<dbReference type="InterPro" id="IPR043129">
    <property type="entry name" value="ATPase_NBD"/>
</dbReference>
<dbReference type="PANTHER" id="PTHR30605:SF0">
    <property type="entry name" value="ANHYDRO-N-ACETYLMURAMIC ACID KINASE"/>
    <property type="match status" value="1"/>
</dbReference>
<gene>
    <name evidence="1" type="ORF">G7Y89_g8276</name>
</gene>
<reference evidence="1 2" key="1">
    <citation type="submission" date="2020-03" db="EMBL/GenBank/DDBJ databases">
        <title>Draft Genome Sequence of Cudoniella acicularis.</title>
        <authorList>
            <person name="Buettner E."/>
            <person name="Kellner H."/>
        </authorList>
    </citation>
    <scope>NUCLEOTIDE SEQUENCE [LARGE SCALE GENOMIC DNA]</scope>
    <source>
        <strain evidence="1 2">DSM 108380</strain>
    </source>
</reference>
<accession>A0A8H4RGV4</accession>
<organism evidence="1 2">
    <name type="scientific">Cudoniella acicularis</name>
    <dbReference type="NCBI Taxonomy" id="354080"/>
    <lineage>
        <taxon>Eukaryota</taxon>
        <taxon>Fungi</taxon>
        <taxon>Dikarya</taxon>
        <taxon>Ascomycota</taxon>
        <taxon>Pezizomycotina</taxon>
        <taxon>Leotiomycetes</taxon>
        <taxon>Helotiales</taxon>
        <taxon>Tricladiaceae</taxon>
        <taxon>Cudoniella</taxon>
    </lineage>
</organism>
<dbReference type="GO" id="GO:0005524">
    <property type="term" value="F:ATP binding"/>
    <property type="evidence" value="ECO:0007669"/>
    <property type="project" value="InterPro"/>
</dbReference>
<dbReference type="EMBL" id="JAAMPI010000617">
    <property type="protein sequence ID" value="KAF4629869.1"/>
    <property type="molecule type" value="Genomic_DNA"/>
</dbReference>
<dbReference type="Proteomes" id="UP000566819">
    <property type="component" value="Unassembled WGS sequence"/>
</dbReference>
<dbReference type="Pfam" id="PF03702">
    <property type="entry name" value="AnmK"/>
    <property type="match status" value="1"/>
</dbReference>
<dbReference type="GO" id="GO:0016773">
    <property type="term" value="F:phosphotransferase activity, alcohol group as acceptor"/>
    <property type="evidence" value="ECO:0007669"/>
    <property type="project" value="InterPro"/>
</dbReference>
<proteinExistence type="predicted"/>
<evidence type="ECO:0008006" key="3">
    <source>
        <dbReference type="Google" id="ProtNLM"/>
    </source>
</evidence>
<dbReference type="OrthoDB" id="5427593at2759"/>
<dbReference type="AlphaFoldDB" id="A0A8H4RGV4"/>
<evidence type="ECO:0000313" key="2">
    <source>
        <dbReference type="Proteomes" id="UP000566819"/>
    </source>
</evidence>
<evidence type="ECO:0000313" key="1">
    <source>
        <dbReference type="EMBL" id="KAF4629869.1"/>
    </source>
</evidence>
<dbReference type="GO" id="GO:0009254">
    <property type="term" value="P:peptidoglycan turnover"/>
    <property type="evidence" value="ECO:0007669"/>
    <property type="project" value="InterPro"/>
</dbReference>
<dbReference type="Gene3D" id="3.30.420.40">
    <property type="match status" value="2"/>
</dbReference>